<dbReference type="EMBL" id="VFLP01000042">
    <property type="protein sequence ID" value="TRX91776.1"/>
    <property type="molecule type" value="Genomic_DNA"/>
</dbReference>
<name>A0A553HUZ9_9PEZI</name>
<accession>A0A553HUZ9</accession>
<gene>
    <name evidence="2" type="ORF">FHL15_007329</name>
</gene>
<protein>
    <recommendedName>
        <fullName evidence="4">Ubiquitin 3 binding protein But2 C-terminal domain-containing protein</fullName>
    </recommendedName>
</protein>
<feature type="chain" id="PRO_5021928412" description="Ubiquitin 3 binding protein But2 C-terminal domain-containing protein" evidence="1">
    <location>
        <begin position="22"/>
        <end position="249"/>
    </location>
</feature>
<evidence type="ECO:0000313" key="2">
    <source>
        <dbReference type="EMBL" id="TRX91776.1"/>
    </source>
</evidence>
<evidence type="ECO:0000313" key="3">
    <source>
        <dbReference type="Proteomes" id="UP000319160"/>
    </source>
</evidence>
<dbReference type="AlphaFoldDB" id="A0A553HUZ9"/>
<dbReference type="Proteomes" id="UP000319160">
    <property type="component" value="Unassembled WGS sequence"/>
</dbReference>
<sequence>MYQQLFAALAASLAFPSFSFGQDLDWPDHQIKPASPIIYPLFSQGSGCPGSSEKENTLIGRTMGGSYPDGTFQATIYLPNSMTVQASDETRKDCLSVWQVSNSTGYAMRLHKTGAVNGTGVAGGYTLREGDEFTWTTQYIVPSNGSLRWEPVAPSTTFGFTRITDKVHLVGPMTLPDNQHISQLYKEATTIDEKELVPLPCGDAVFAIYTEFNLKAKSKDAIVEPYPLGHFELDITHDWVKCEDGKPVA</sequence>
<proteinExistence type="predicted"/>
<comment type="caution">
    <text evidence="2">The sequence shown here is derived from an EMBL/GenBank/DDBJ whole genome shotgun (WGS) entry which is preliminary data.</text>
</comment>
<organism evidence="2 3">
    <name type="scientific">Xylaria flabelliformis</name>
    <dbReference type="NCBI Taxonomy" id="2512241"/>
    <lineage>
        <taxon>Eukaryota</taxon>
        <taxon>Fungi</taxon>
        <taxon>Dikarya</taxon>
        <taxon>Ascomycota</taxon>
        <taxon>Pezizomycotina</taxon>
        <taxon>Sordariomycetes</taxon>
        <taxon>Xylariomycetidae</taxon>
        <taxon>Xylariales</taxon>
        <taxon>Xylariaceae</taxon>
        <taxon>Xylaria</taxon>
    </lineage>
</organism>
<evidence type="ECO:0008006" key="4">
    <source>
        <dbReference type="Google" id="ProtNLM"/>
    </source>
</evidence>
<reference evidence="3" key="1">
    <citation type="submission" date="2019-06" db="EMBL/GenBank/DDBJ databases">
        <title>Draft genome sequence of the griseofulvin-producing fungus Xylaria cubensis strain G536.</title>
        <authorList>
            <person name="Mead M.E."/>
            <person name="Raja H.A."/>
            <person name="Steenwyk J.L."/>
            <person name="Knowles S.L."/>
            <person name="Oberlies N.H."/>
            <person name="Rokas A."/>
        </authorList>
    </citation>
    <scope>NUCLEOTIDE SEQUENCE [LARGE SCALE GENOMIC DNA]</scope>
    <source>
        <strain evidence="3">G536</strain>
    </source>
</reference>
<keyword evidence="1" id="KW-0732">Signal</keyword>
<dbReference type="OrthoDB" id="4600308at2759"/>
<evidence type="ECO:0000256" key="1">
    <source>
        <dbReference type="SAM" id="SignalP"/>
    </source>
</evidence>
<feature type="signal peptide" evidence="1">
    <location>
        <begin position="1"/>
        <end position="21"/>
    </location>
</feature>
<keyword evidence="3" id="KW-1185">Reference proteome</keyword>